<dbReference type="AlphaFoldDB" id="I3W3T5"/>
<geneLocation type="plasmid" evidence="2">
    <name>pSARC14-41</name>
</geneLocation>
<accession>I3W3T5</accession>
<organism evidence="2">
    <name type="scientific">Salmonella enterica subsp. indica</name>
    <dbReference type="NCBI Taxonomy" id="59207"/>
    <lineage>
        <taxon>Bacteria</taxon>
        <taxon>Pseudomonadati</taxon>
        <taxon>Pseudomonadota</taxon>
        <taxon>Gammaproteobacteria</taxon>
        <taxon>Enterobacterales</taxon>
        <taxon>Enterobacteriaceae</taxon>
        <taxon>Salmonella</taxon>
    </lineage>
</organism>
<evidence type="ECO:0000313" key="2">
    <source>
        <dbReference type="EMBL" id="AFK90262.1"/>
    </source>
</evidence>
<keyword evidence="1" id="KW-0812">Transmembrane</keyword>
<name>I3W3T5_SALER</name>
<sequence>MIPQADINLSAGVMQTFSVLISHLGPELNWGMRVISALLLLGVLAEIASWIVGPSRGMYVTAQKNCYQRILPNSTKMEFPLLW</sequence>
<keyword evidence="1" id="KW-1133">Transmembrane helix</keyword>
<evidence type="ECO:0000256" key="1">
    <source>
        <dbReference type="SAM" id="Phobius"/>
    </source>
</evidence>
<reference evidence="2" key="1">
    <citation type="submission" date="2012-01" db="EMBL/GenBank/DDBJ databases">
        <authorList>
            <person name="Summers A.O."/>
            <person name="Wireman J."/>
            <person name="Williams L.E."/>
            <person name="Farina S."/>
        </authorList>
    </citation>
    <scope>NUCLEOTIDE SEQUENCE</scope>
    <source>
        <strain evidence="2">SARC14</strain>
        <plasmid evidence="2">pSARC14-41</plasmid>
    </source>
</reference>
<proteinExistence type="predicted"/>
<keyword evidence="1" id="KW-0472">Membrane</keyword>
<keyword evidence="2" id="KW-0614">Plasmid</keyword>
<dbReference type="EMBL" id="JQ418540">
    <property type="protein sequence ID" value="AFK90262.1"/>
    <property type="molecule type" value="Genomic_DNA"/>
</dbReference>
<protein>
    <submittedName>
        <fullName evidence="2">Putative glutamate/gamma-aminobutyrate antiporter</fullName>
    </submittedName>
</protein>
<feature type="transmembrane region" description="Helical" evidence="1">
    <location>
        <begin position="30"/>
        <end position="52"/>
    </location>
</feature>